<dbReference type="PANTHER" id="PTHR24096">
    <property type="entry name" value="LONG-CHAIN-FATTY-ACID--COA LIGASE"/>
    <property type="match status" value="1"/>
</dbReference>
<comment type="caution">
    <text evidence="3">The sequence shown here is derived from an EMBL/GenBank/DDBJ whole genome shotgun (WGS) entry which is preliminary data.</text>
</comment>
<reference evidence="4" key="1">
    <citation type="journal article" date="2019" name="Int. J. Syst. Evol. Microbiol.">
        <title>The Global Catalogue of Microorganisms (GCM) 10K type strain sequencing project: providing services to taxonomists for standard genome sequencing and annotation.</title>
        <authorList>
            <consortium name="The Broad Institute Genomics Platform"/>
            <consortium name="The Broad Institute Genome Sequencing Center for Infectious Disease"/>
            <person name="Wu L."/>
            <person name="Ma J."/>
        </authorList>
    </citation>
    <scope>NUCLEOTIDE SEQUENCE [LARGE SCALE GENOMIC DNA]</scope>
    <source>
        <strain evidence="4">CGMCC 4.7283</strain>
    </source>
</reference>
<dbReference type="PANTHER" id="PTHR24096:SF267">
    <property type="entry name" value="MALONATE--COA LIGASE ACSF3, MITOCHONDRIAL"/>
    <property type="match status" value="1"/>
</dbReference>
<keyword evidence="4" id="KW-1185">Reference proteome</keyword>
<dbReference type="PROSITE" id="PS00455">
    <property type="entry name" value="AMP_BINDING"/>
    <property type="match status" value="1"/>
</dbReference>
<gene>
    <name evidence="3" type="ORF">ACFO5X_03560</name>
</gene>
<dbReference type="EMBL" id="JBHSGI010000002">
    <property type="protein sequence ID" value="MFC4667617.1"/>
    <property type="molecule type" value="Genomic_DNA"/>
</dbReference>
<evidence type="ECO:0000313" key="4">
    <source>
        <dbReference type="Proteomes" id="UP001595973"/>
    </source>
</evidence>
<protein>
    <submittedName>
        <fullName evidence="3">Class I adenylate-forming enzyme family protein</fullName>
    </submittedName>
</protein>
<dbReference type="Gene3D" id="3.40.50.12780">
    <property type="entry name" value="N-terminal domain of ligase-like"/>
    <property type="match status" value="1"/>
</dbReference>
<evidence type="ECO:0000259" key="2">
    <source>
        <dbReference type="Pfam" id="PF13193"/>
    </source>
</evidence>
<name>A0ABV9KBN4_9RHOB</name>
<dbReference type="InterPro" id="IPR045851">
    <property type="entry name" value="AMP-bd_C_sf"/>
</dbReference>
<organism evidence="3 4">
    <name type="scientific">Seohaeicola nanhaiensis</name>
    <dbReference type="NCBI Taxonomy" id="1387282"/>
    <lineage>
        <taxon>Bacteria</taxon>
        <taxon>Pseudomonadati</taxon>
        <taxon>Pseudomonadota</taxon>
        <taxon>Alphaproteobacteria</taxon>
        <taxon>Rhodobacterales</taxon>
        <taxon>Roseobacteraceae</taxon>
        <taxon>Seohaeicola</taxon>
    </lineage>
</organism>
<dbReference type="Proteomes" id="UP001595973">
    <property type="component" value="Unassembled WGS sequence"/>
</dbReference>
<dbReference type="RefSeq" id="WP_380715851.1">
    <property type="nucleotide sequence ID" value="NZ_JBHSGI010000002.1"/>
</dbReference>
<dbReference type="InterPro" id="IPR042099">
    <property type="entry name" value="ANL_N_sf"/>
</dbReference>
<feature type="domain" description="AMP-dependent synthetase/ligase" evidence="1">
    <location>
        <begin position="22"/>
        <end position="377"/>
    </location>
</feature>
<dbReference type="InterPro" id="IPR025110">
    <property type="entry name" value="AMP-bd_C"/>
</dbReference>
<sequence length="523" mass="56706">MIEIIPPMPEVAPTETVVDMVRRSARAAPDKEALVCGGTRLTWAAFDKRVNRVANALIARGVQTGDRVALLGPNSVAYAELFIGTLRAGACIVPLATMASAEALERMLTDSGAKVFALAGAYRDLAAPFLDRLDARKIALDFAAPGFEGYEDMLAGESDTDPMIPVKLTDPVNLIYSSGTTGTPKGILHNHWMRAAQMDRVHANGYDAPDARTLLSTPLYSNTTIVSFLPTLVGGGTVVLMEKFDARGYLKLVEREKITHTMLVPVQYKRIMDVPDFDSFDLSSMRVKFSTSAPLRADVKLDVLARFPGKLIEYYGLTEGGGVTVLPAHEFPEKLHTVGRPAPNCEIVLIDDAGEPVAPGAVGEICGRSPTMMAGYFGRDDLTADYIWRDADGKVFFRSGDMGRFDEDGFLILSDRKKDMIISGGLNIYADDLERALLADPDVTDAAVIGVPSEQWGETPLGLVVRREGAARTAEEICAQANSKLGKSQRLSGVELRDVLPRSSIGKILKRELRAPYWADATP</sequence>
<dbReference type="Gene3D" id="3.30.300.30">
    <property type="match status" value="1"/>
</dbReference>
<proteinExistence type="predicted"/>
<feature type="domain" description="AMP-binding enzyme C-terminal" evidence="2">
    <location>
        <begin position="433"/>
        <end position="507"/>
    </location>
</feature>
<evidence type="ECO:0000259" key="1">
    <source>
        <dbReference type="Pfam" id="PF00501"/>
    </source>
</evidence>
<dbReference type="InterPro" id="IPR020845">
    <property type="entry name" value="AMP-binding_CS"/>
</dbReference>
<accession>A0ABV9KBN4</accession>
<dbReference type="Pfam" id="PF00501">
    <property type="entry name" value="AMP-binding"/>
    <property type="match status" value="1"/>
</dbReference>
<dbReference type="SUPFAM" id="SSF56801">
    <property type="entry name" value="Acetyl-CoA synthetase-like"/>
    <property type="match status" value="1"/>
</dbReference>
<dbReference type="InterPro" id="IPR000873">
    <property type="entry name" value="AMP-dep_synth/lig_dom"/>
</dbReference>
<evidence type="ECO:0000313" key="3">
    <source>
        <dbReference type="EMBL" id="MFC4667617.1"/>
    </source>
</evidence>
<dbReference type="Pfam" id="PF13193">
    <property type="entry name" value="AMP-binding_C"/>
    <property type="match status" value="1"/>
</dbReference>